<sequence length="618" mass="71149">MLLMIVILFLLILLSYISLKRNRKPVIFYTFFLSGSYVLLSLFLWRIFNRALWNFPALFYSPVRNPQNMILCGVAALIIFSFLQLYLFISNKGLIVRNTHFNKRQWVTFVFLVLFVFAGSLIYTGSYWTMHDMGNVRFDQIVYIMSQPLQGTDPLKIREFIAKPLLSAFGFTSLGATIIYFLATHQLSLKKGNYIKRKKILSPVFLCLGVLLFSTGVSFGIREIGYTDVKAYYFEDTKVYDQSYVDPADVELQFPEKKRNLVYIFLESMESSYADKDIGGIEEENLIPNLTDLALEQGTQFSNVNEGQLGGMLQIPGANQTASSMVAQTSGTPLRASNGVLDGNNYGMEEPDSFFPGVYSLGEALEKENYNQMLFLGSKAGYAGRKAYFEQHGNYEIRDYHWAREQELIPEDYYEWWGYEDDKLFNFAKGSLTEMADKKEPFNFTMLTADTHFEDGYATEETPDLFGDQYSNVIHDSDQKVNDFIEWMKTQPFYEDTTIVLVGDHLTMDKDFFEDIDPNYQRSIYNVFLNTGKKDVDNNNRLFSALDMYPTTLSALGVQIPGEKLGLGVNLFSSQQTLMEKMGPKQFDQEMTKRSDYYDKYLMQGSDYEIEQRAEDDQ</sequence>
<evidence type="ECO:0000256" key="7">
    <source>
        <dbReference type="SAM" id="Phobius"/>
    </source>
</evidence>
<keyword evidence="5 7" id="KW-1133">Transmembrane helix</keyword>
<evidence type="ECO:0000259" key="8">
    <source>
        <dbReference type="Pfam" id="PF00884"/>
    </source>
</evidence>
<dbReference type="InterPro" id="IPR050448">
    <property type="entry name" value="OpgB/LTA_synthase_biosynth"/>
</dbReference>
<evidence type="ECO:0000313" key="9">
    <source>
        <dbReference type="EMBL" id="AYW48777.1"/>
    </source>
</evidence>
<proteinExistence type="predicted"/>
<dbReference type="Proteomes" id="UP000268310">
    <property type="component" value="Chromosome"/>
</dbReference>
<feature type="transmembrane region" description="Helical" evidence="7">
    <location>
        <begin position="69"/>
        <end position="89"/>
    </location>
</feature>
<gene>
    <name evidence="9" type="ORF">C7K38_10535</name>
</gene>
<dbReference type="InterPro" id="IPR000917">
    <property type="entry name" value="Sulfatase_N"/>
</dbReference>
<comment type="subcellular location">
    <subcellularLocation>
        <location evidence="1">Cell membrane</location>
        <topology evidence="1">Multi-pass membrane protein</topology>
    </subcellularLocation>
</comment>
<keyword evidence="3" id="KW-1003">Cell membrane</keyword>
<feature type="transmembrane region" description="Helical" evidence="7">
    <location>
        <begin position="203"/>
        <end position="221"/>
    </location>
</feature>
<reference evidence="9 10" key="1">
    <citation type="journal article" date="2012" name="Int. J. Syst. Evol. Microbiol.">
        <title>Characterization of Tetragenococcus strains from sugar thick juice reveals a novel species, Tetragenococcus osmophilus sp. nov., and divides Tetragenococcus halophilus into two subspecies, T. halophilus subsp. halophilus subsp. nov. and T. halophilus subsp. flandriensis subsp. nov.</title>
        <authorList>
            <person name="Juste A."/>
            <person name="Van Trappen S."/>
            <person name="Verreth C."/>
            <person name="Cleenwerck I."/>
            <person name="De Vos P."/>
            <person name="Lievens B."/>
            <person name="Willems K.A."/>
        </authorList>
    </citation>
    <scope>NUCLEOTIDE SEQUENCE [LARGE SCALE GENOMIC DNA]</scope>
    <source>
        <strain evidence="9 10">JCM 31126</strain>
    </source>
</reference>
<evidence type="ECO:0000256" key="5">
    <source>
        <dbReference type="ARBA" id="ARBA00022989"/>
    </source>
</evidence>
<dbReference type="PANTHER" id="PTHR47371">
    <property type="entry name" value="LIPOTEICHOIC ACID SYNTHASE"/>
    <property type="match status" value="1"/>
</dbReference>
<keyword evidence="4 7" id="KW-0812">Transmembrane</keyword>
<evidence type="ECO:0000256" key="4">
    <source>
        <dbReference type="ARBA" id="ARBA00022692"/>
    </source>
</evidence>
<dbReference type="Gene3D" id="3.40.720.10">
    <property type="entry name" value="Alkaline Phosphatase, subunit A"/>
    <property type="match status" value="1"/>
</dbReference>
<dbReference type="PANTHER" id="PTHR47371:SF3">
    <property type="entry name" value="PHOSPHOGLYCEROL TRANSFERASE I"/>
    <property type="match status" value="1"/>
</dbReference>
<organism evidence="9 10">
    <name type="scientific">Tetragenococcus osmophilus</name>
    <dbReference type="NCBI Taxonomy" id="526944"/>
    <lineage>
        <taxon>Bacteria</taxon>
        <taxon>Bacillati</taxon>
        <taxon>Bacillota</taxon>
        <taxon>Bacilli</taxon>
        <taxon>Lactobacillales</taxon>
        <taxon>Enterococcaceae</taxon>
        <taxon>Tetragenococcus</taxon>
    </lineage>
</organism>
<keyword evidence="6 7" id="KW-0472">Membrane</keyword>
<evidence type="ECO:0000313" key="10">
    <source>
        <dbReference type="Proteomes" id="UP000268310"/>
    </source>
</evidence>
<evidence type="ECO:0000256" key="6">
    <source>
        <dbReference type="ARBA" id="ARBA00023136"/>
    </source>
</evidence>
<comment type="pathway">
    <text evidence="2">Cell wall biogenesis; lipoteichoic acid biosynthesis.</text>
</comment>
<dbReference type="Pfam" id="PF00884">
    <property type="entry name" value="Sulfatase"/>
    <property type="match status" value="1"/>
</dbReference>
<accession>A0ABN5QYC6</accession>
<evidence type="ECO:0000256" key="3">
    <source>
        <dbReference type="ARBA" id="ARBA00022475"/>
    </source>
</evidence>
<keyword evidence="10" id="KW-1185">Reference proteome</keyword>
<evidence type="ECO:0000256" key="2">
    <source>
        <dbReference type="ARBA" id="ARBA00004936"/>
    </source>
</evidence>
<evidence type="ECO:0000256" key="1">
    <source>
        <dbReference type="ARBA" id="ARBA00004651"/>
    </source>
</evidence>
<feature type="transmembrane region" description="Helical" evidence="7">
    <location>
        <begin position="109"/>
        <end position="128"/>
    </location>
</feature>
<feature type="transmembrane region" description="Helical" evidence="7">
    <location>
        <begin position="165"/>
        <end position="183"/>
    </location>
</feature>
<dbReference type="EMBL" id="CP027783">
    <property type="protein sequence ID" value="AYW48777.1"/>
    <property type="molecule type" value="Genomic_DNA"/>
</dbReference>
<protein>
    <submittedName>
        <fullName evidence="9">Glycerophosphotransferase</fullName>
    </submittedName>
</protein>
<feature type="transmembrane region" description="Helical" evidence="7">
    <location>
        <begin position="29"/>
        <end position="48"/>
    </location>
</feature>
<dbReference type="CDD" id="cd16015">
    <property type="entry name" value="LTA_synthase"/>
    <property type="match status" value="1"/>
</dbReference>
<dbReference type="InterPro" id="IPR017850">
    <property type="entry name" value="Alkaline_phosphatase_core_sf"/>
</dbReference>
<dbReference type="SUPFAM" id="SSF53649">
    <property type="entry name" value="Alkaline phosphatase-like"/>
    <property type="match status" value="1"/>
</dbReference>
<feature type="domain" description="Sulfatase N-terminal" evidence="8">
    <location>
        <begin position="259"/>
        <end position="558"/>
    </location>
</feature>
<name>A0ABN5QYC6_9ENTE</name>